<keyword evidence="2" id="KW-0614">Plasmid</keyword>
<evidence type="ECO:0000259" key="1">
    <source>
        <dbReference type="Pfam" id="PF13708"/>
    </source>
</evidence>
<dbReference type="Proteomes" id="UP000502657">
    <property type="component" value="Plasmid pAeme5"/>
</dbReference>
<dbReference type="EMBL" id="CP038449">
    <property type="protein sequence ID" value="QJT41375.1"/>
    <property type="molecule type" value="Genomic_DNA"/>
</dbReference>
<geneLocation type="plasmid" evidence="3">
    <name>paeme5</name>
</geneLocation>
<sequence>MIDYQFYPSDPILANRAFGKFSGSRIIRLLDPSAGRADLLLPAYQYLGGKSRIDCVEIDLDNQAILRSNGFRVVGTDFLKFKSAAIHSHILMNPPFNVGARHVIHAWNIASNAEIVAIINAETLRDPFSAERQHLVKLLEDHAGSEVEYIKHAFVNPDTQRRTNVEVALIHLIKRTASKFDTSYLAQLHQEKRREFGGDADYSEGRALMLPHDELQSRVIDFECAVDAMVAKHDALARYTHLSRRLGHAINSDTDEVKFESIEADRNKGINEDYDKLKAAAWSGIMKSTSVTKRISTNVAAQIEQEFEHIRQMEFSIENIFAFIDGLVAQTSVIQSEVMCEVFDRFSRYHTGNRCYYRSWKSNDKHRTQAHRLKMSRFVIPGVKRYYEGLSKPDFAWEDKQKFTDMDKAFALLDGKTPETIQGFEWALRTHVLELWRGERVSMDYFDLRFYPGVGTFHIYPKRKDLVDRLNDVVGRHRQWLPHDASQATPAFWAQYEQAELVASKLSLKGVSLQDLEHNDGHGGEVARASMDTALREAQLKVGIDYQPEQLEYQQTPVLMFA</sequence>
<accession>A0ABX6P1E4</accession>
<organism evidence="2 3">
    <name type="scientific">Aeromonas media</name>
    <dbReference type="NCBI Taxonomy" id="651"/>
    <lineage>
        <taxon>Bacteria</taxon>
        <taxon>Pseudomonadati</taxon>
        <taxon>Pseudomonadota</taxon>
        <taxon>Gammaproteobacteria</taxon>
        <taxon>Aeromonadales</taxon>
        <taxon>Aeromonadaceae</taxon>
        <taxon>Aeromonas</taxon>
    </lineage>
</organism>
<keyword evidence="3" id="KW-1185">Reference proteome</keyword>
<reference evidence="2 3" key="1">
    <citation type="submission" date="2019-03" db="EMBL/GenBank/DDBJ databases">
        <title>Novel transposon Tn6433 accelerates the dissemination of tet(E) in Aeromonas from aerobic biofilm under oxytetracycline stress.</title>
        <authorList>
            <person name="Shi Y."/>
            <person name="Tian Z."/>
            <person name="Zhang Y."/>
            <person name="Zhang H."/>
            <person name="Yang M."/>
        </authorList>
    </citation>
    <scope>NUCLEOTIDE SEQUENCE [LARGE SCALE GENOMIC DNA]</scope>
    <source>
        <strain evidence="2 3">R50-22</strain>
        <plasmid evidence="3">paeme5</plasmid>
    </source>
</reference>
<dbReference type="InterPro" id="IPR029063">
    <property type="entry name" value="SAM-dependent_MTases_sf"/>
</dbReference>
<gene>
    <name evidence="2" type="ORF">E4188_23050</name>
</gene>
<dbReference type="SUPFAM" id="SSF53335">
    <property type="entry name" value="S-adenosyl-L-methionine-dependent methyltransferases"/>
    <property type="match status" value="1"/>
</dbReference>
<name>A0ABX6P1E4_AERME</name>
<evidence type="ECO:0000313" key="3">
    <source>
        <dbReference type="Proteomes" id="UP000502657"/>
    </source>
</evidence>
<dbReference type="RefSeq" id="WP_171270068.1">
    <property type="nucleotide sequence ID" value="NZ_CP038446.1"/>
</dbReference>
<evidence type="ECO:0000313" key="2">
    <source>
        <dbReference type="EMBL" id="QJT41375.1"/>
    </source>
</evidence>
<protein>
    <submittedName>
        <fullName evidence="2">DUF4942 domain-containing protein</fullName>
    </submittedName>
</protein>
<proteinExistence type="predicted"/>
<dbReference type="Gene3D" id="3.40.50.150">
    <property type="entry name" value="Vaccinia Virus protein VP39"/>
    <property type="match status" value="1"/>
</dbReference>
<feature type="domain" description="DUF4942" evidence="1">
    <location>
        <begin position="276"/>
        <end position="479"/>
    </location>
</feature>
<dbReference type="InterPro" id="IPR031339">
    <property type="entry name" value="DUF4942"/>
</dbReference>
<dbReference type="Pfam" id="PF13708">
    <property type="entry name" value="DUF4942"/>
    <property type="match status" value="1"/>
</dbReference>